<name>A0A3A6Q386_9EURY</name>
<dbReference type="GO" id="GO:0005737">
    <property type="term" value="C:cytoplasm"/>
    <property type="evidence" value="ECO:0007669"/>
    <property type="project" value="TreeGrafter"/>
</dbReference>
<keyword evidence="1" id="KW-0812">Transmembrane</keyword>
<keyword evidence="4" id="KW-1185">Reference proteome</keyword>
<protein>
    <recommendedName>
        <fullName evidence="2">Glycosyltransferase 2-like domain-containing protein</fullName>
    </recommendedName>
</protein>
<dbReference type="SUPFAM" id="SSF53448">
    <property type="entry name" value="Nucleotide-diphospho-sugar transferases"/>
    <property type="match status" value="1"/>
</dbReference>
<comment type="caution">
    <text evidence="3">The sequence shown here is derived from an EMBL/GenBank/DDBJ whole genome shotgun (WGS) entry which is preliminary data.</text>
</comment>
<organism evidence="3 4">
    <name type="scientific">Halonotius pteroides</name>
    <dbReference type="NCBI Taxonomy" id="268735"/>
    <lineage>
        <taxon>Archaea</taxon>
        <taxon>Methanobacteriati</taxon>
        <taxon>Methanobacteriota</taxon>
        <taxon>Stenosarchaea group</taxon>
        <taxon>Halobacteria</taxon>
        <taxon>Halobacteriales</taxon>
        <taxon>Haloferacaceae</taxon>
        <taxon>Halonotius</taxon>
    </lineage>
</organism>
<sequence>MAVLIYIEYVADGGRETVLTELILYTGIVVGTVLLSYFALGVLAYIAYTPHQADSKAEDVTFVVPTIGAAAVRDSLFECLAHHTEKFADYDIYVVTDEGADLEAELRAYDGVETMVVPDEYDPTAVAKGRAIQYFIQQVVADNPDGWYSFIDDDNLVRGEEFLYEIPYYDARGYGAMNSVLTPRQGNSALTYVMDHIRLLDDLTVFRAFTGLFKRPYIGFHGELLTARGDVLRDVGFDRESIVEDYAFAAELIKAGVPTWQSATRVSILSPHSVTDLLKQRSRWYIGTWNLLWQTSPVTKLLTGTRLLSWTAAIVAGPIAFVAGQIGGDLGLPWLFQVAPFLAGVVYGGTYAYGAVGLGGWTRLRMVVSIPLCVICESIAPIYAVTVADRDFTVINKTDVDDGDNANTIPNESPAD</sequence>
<dbReference type="Proteomes" id="UP000281564">
    <property type="component" value="Unassembled WGS sequence"/>
</dbReference>
<dbReference type="InterPro" id="IPR027389">
    <property type="entry name" value="B_mannosylTrfase_Bre-3/Egh"/>
</dbReference>
<accession>A0A3A6Q386</accession>
<dbReference type="GO" id="GO:0019187">
    <property type="term" value="F:beta-1,4-mannosyltransferase activity"/>
    <property type="evidence" value="ECO:0007669"/>
    <property type="project" value="InterPro"/>
</dbReference>
<dbReference type="AlphaFoldDB" id="A0A3A6Q386"/>
<evidence type="ECO:0000256" key="1">
    <source>
        <dbReference type="SAM" id="Phobius"/>
    </source>
</evidence>
<feature type="domain" description="Glycosyltransferase 2-like" evidence="2">
    <location>
        <begin position="150"/>
        <end position="321"/>
    </location>
</feature>
<feature type="transmembrane region" description="Helical" evidence="1">
    <location>
        <begin position="22"/>
        <end position="48"/>
    </location>
</feature>
<gene>
    <name evidence="3" type="ORF">DP106_00385</name>
</gene>
<evidence type="ECO:0000313" key="4">
    <source>
        <dbReference type="Proteomes" id="UP000281564"/>
    </source>
</evidence>
<keyword evidence="1" id="KW-0472">Membrane</keyword>
<dbReference type="EMBL" id="QMDW01000001">
    <property type="protein sequence ID" value="RJX51808.1"/>
    <property type="molecule type" value="Genomic_DNA"/>
</dbReference>
<evidence type="ECO:0000259" key="2">
    <source>
        <dbReference type="Pfam" id="PF13632"/>
    </source>
</evidence>
<dbReference type="PANTHER" id="PTHR16779:SF1">
    <property type="entry name" value="BETA-1,4-MANNOSYLTRANSFERASE EGH"/>
    <property type="match status" value="1"/>
</dbReference>
<dbReference type="PANTHER" id="PTHR16779">
    <property type="entry name" value="BETA-1,4-MANNOSYLTRANSFERASE EGH"/>
    <property type="match status" value="1"/>
</dbReference>
<dbReference type="InterPro" id="IPR001173">
    <property type="entry name" value="Glyco_trans_2-like"/>
</dbReference>
<proteinExistence type="predicted"/>
<evidence type="ECO:0000313" key="3">
    <source>
        <dbReference type="EMBL" id="RJX51808.1"/>
    </source>
</evidence>
<feature type="transmembrane region" description="Helical" evidence="1">
    <location>
        <begin position="334"/>
        <end position="356"/>
    </location>
</feature>
<dbReference type="Pfam" id="PF13632">
    <property type="entry name" value="Glyco_trans_2_3"/>
    <property type="match status" value="1"/>
</dbReference>
<keyword evidence="1" id="KW-1133">Transmembrane helix</keyword>
<feature type="transmembrane region" description="Helical" evidence="1">
    <location>
        <begin position="307"/>
        <end position="328"/>
    </location>
</feature>
<dbReference type="InterPro" id="IPR029044">
    <property type="entry name" value="Nucleotide-diphossugar_trans"/>
</dbReference>
<reference evidence="3 4" key="1">
    <citation type="submission" date="2018-06" db="EMBL/GenBank/DDBJ databases">
        <title>Halonotius sp. F13-13 a new haloarchaeeon isolated from a solar saltern from Isla Cristina, Huelva, Spain.</title>
        <authorList>
            <person name="Duran-Viseras A."/>
            <person name="Sanchez-Porro C."/>
            <person name="Ventosa A."/>
        </authorList>
    </citation>
    <scope>NUCLEOTIDE SEQUENCE [LARGE SCALE GENOMIC DNA]</scope>
    <source>
        <strain evidence="3 4">CECT 7525</strain>
    </source>
</reference>